<dbReference type="AlphaFoldDB" id="A0A9W4INK3"/>
<gene>
    <name evidence="4" type="ORF">PSALAMII_LOCUS2081</name>
</gene>
<protein>
    <recommendedName>
        <fullName evidence="3">NAD-dependent epimerase/dehydratase domain-containing protein</fullName>
    </recommendedName>
</protein>
<dbReference type="InterPro" id="IPR050425">
    <property type="entry name" value="NAD(P)_dehydrat-like"/>
</dbReference>
<evidence type="ECO:0000313" key="4">
    <source>
        <dbReference type="EMBL" id="CAG8308648.1"/>
    </source>
</evidence>
<dbReference type="PANTHER" id="PTHR10366">
    <property type="entry name" value="NAD DEPENDENT EPIMERASE/DEHYDRATASE"/>
    <property type="match status" value="1"/>
</dbReference>
<dbReference type="GO" id="GO:0016616">
    <property type="term" value="F:oxidoreductase activity, acting on the CH-OH group of donors, NAD or NADP as acceptor"/>
    <property type="evidence" value="ECO:0007669"/>
    <property type="project" value="TreeGrafter"/>
</dbReference>
<evidence type="ECO:0000313" key="5">
    <source>
        <dbReference type="Proteomes" id="UP001152646"/>
    </source>
</evidence>
<proteinExistence type="inferred from homology"/>
<feature type="domain" description="NAD-dependent epimerase/dehydratase" evidence="3">
    <location>
        <begin position="13"/>
        <end position="257"/>
    </location>
</feature>
<comment type="caution">
    <text evidence="4">The sequence shown here is derived from an EMBL/GenBank/DDBJ whole genome shotgun (WGS) entry which is preliminary data.</text>
</comment>
<dbReference type="EMBL" id="CAJVPA010000088">
    <property type="protein sequence ID" value="CAG8308648.1"/>
    <property type="molecule type" value="Genomic_DNA"/>
</dbReference>
<evidence type="ECO:0000256" key="1">
    <source>
        <dbReference type="ARBA" id="ARBA00023002"/>
    </source>
</evidence>
<dbReference type="OrthoDB" id="2735536at2759"/>
<dbReference type="InterPro" id="IPR036291">
    <property type="entry name" value="NAD(P)-bd_dom_sf"/>
</dbReference>
<dbReference type="Pfam" id="PF01370">
    <property type="entry name" value="Epimerase"/>
    <property type="match status" value="1"/>
</dbReference>
<name>A0A9W4INK3_9EURO</name>
<dbReference type="InterPro" id="IPR001509">
    <property type="entry name" value="Epimerase_deHydtase"/>
</dbReference>
<dbReference type="Proteomes" id="UP001152646">
    <property type="component" value="Unassembled WGS sequence"/>
</dbReference>
<comment type="similarity">
    <text evidence="2">Belongs to the NAD(P)-dependent epimerase/dehydratase family. Dihydroflavonol-4-reductase subfamily.</text>
</comment>
<keyword evidence="1" id="KW-0560">Oxidoreductase</keyword>
<organism evidence="4 5">
    <name type="scientific">Penicillium salamii</name>
    <dbReference type="NCBI Taxonomy" id="1612424"/>
    <lineage>
        <taxon>Eukaryota</taxon>
        <taxon>Fungi</taxon>
        <taxon>Dikarya</taxon>
        <taxon>Ascomycota</taxon>
        <taxon>Pezizomycotina</taxon>
        <taxon>Eurotiomycetes</taxon>
        <taxon>Eurotiomycetidae</taxon>
        <taxon>Eurotiales</taxon>
        <taxon>Aspergillaceae</taxon>
        <taxon>Penicillium</taxon>
    </lineage>
</organism>
<dbReference type="SUPFAM" id="SSF51735">
    <property type="entry name" value="NAD(P)-binding Rossmann-fold domains"/>
    <property type="match status" value="1"/>
</dbReference>
<reference evidence="4" key="1">
    <citation type="submission" date="2021-07" db="EMBL/GenBank/DDBJ databases">
        <authorList>
            <person name="Branca A.L. A."/>
        </authorList>
    </citation>
    <scope>NUCLEOTIDE SEQUENCE</scope>
</reference>
<evidence type="ECO:0000256" key="2">
    <source>
        <dbReference type="ARBA" id="ARBA00023445"/>
    </source>
</evidence>
<sequence length="339" mass="37783">MNDNYALPRGSKILVTGANGYIASHVVDQLLALGYTVRGTIRSPKPWLNEYFNEKYGSNSFETFIMSSFGDKTTVKRALDGTDGVIHLASDLSFGSNPEEVIPWVVQATLNLLEISSQVSTVKRVVLASSSSATYSLSPEPNGRQLQVDTWNDDSVKAAWNDSTPKEKKGVAVYAASKTEGERRSWKWMEEHRPQFEFNTVLPCFVVGKILHPEIPGSTMGWVRKLLEGDDTALSQFPEQWYVDVEDTARLCVLGLLDRTVTSERIFAFGEQTNWTDTISMLHQLRPNNKSIPSPPENEVRDQTEVIPRARAEDLLRAFYGVSGFTSVKDSLAKGIDGR</sequence>
<accession>A0A9W4INK3</accession>
<dbReference type="Gene3D" id="3.40.50.720">
    <property type="entry name" value="NAD(P)-binding Rossmann-like Domain"/>
    <property type="match status" value="1"/>
</dbReference>
<evidence type="ECO:0000259" key="3">
    <source>
        <dbReference type="Pfam" id="PF01370"/>
    </source>
</evidence>
<dbReference type="PANTHER" id="PTHR10366:SF562">
    <property type="entry name" value="ALDEHYDE REDUCTASE II (AFU_ORTHOLOGUE AFUA_1G11360)"/>
    <property type="match status" value="1"/>
</dbReference>